<proteinExistence type="predicted"/>
<dbReference type="FunFam" id="3.10.20.370:FF:000001">
    <property type="entry name" value="Retrovirus-related Pol polyprotein from transposon 17.6-like protein"/>
    <property type="match status" value="1"/>
</dbReference>
<dbReference type="Gene3D" id="3.30.70.270">
    <property type="match status" value="2"/>
</dbReference>
<dbReference type="GO" id="GO:0003676">
    <property type="term" value="F:nucleic acid binding"/>
    <property type="evidence" value="ECO:0007669"/>
    <property type="project" value="InterPro"/>
</dbReference>
<keyword evidence="3" id="KW-0540">Nuclease</keyword>
<dbReference type="InterPro" id="IPR041373">
    <property type="entry name" value="RT_RNaseH"/>
</dbReference>
<dbReference type="SUPFAM" id="SSF56672">
    <property type="entry name" value="DNA/RNA polymerases"/>
    <property type="match status" value="1"/>
</dbReference>
<dbReference type="InterPro" id="IPR043502">
    <property type="entry name" value="DNA/RNA_pol_sf"/>
</dbReference>
<keyword evidence="9" id="KW-1185">Reference proteome</keyword>
<dbReference type="SUPFAM" id="SSF53098">
    <property type="entry name" value="Ribonuclease H-like"/>
    <property type="match status" value="1"/>
</dbReference>
<evidence type="ECO:0000256" key="3">
    <source>
        <dbReference type="ARBA" id="ARBA00022722"/>
    </source>
</evidence>
<dbReference type="InterPro" id="IPR012337">
    <property type="entry name" value="RNaseH-like_sf"/>
</dbReference>
<gene>
    <name evidence="8" type="ORF">KK1_034182</name>
</gene>
<dbReference type="EMBL" id="KQ483631">
    <property type="protein sequence ID" value="KYP44321.1"/>
    <property type="molecule type" value="Genomic_DNA"/>
</dbReference>
<accession>A0A151RP23</accession>
<dbReference type="GO" id="GO:0015074">
    <property type="term" value="P:DNA integration"/>
    <property type="evidence" value="ECO:0007669"/>
    <property type="project" value="InterPro"/>
</dbReference>
<evidence type="ECO:0000256" key="5">
    <source>
        <dbReference type="ARBA" id="ARBA00022801"/>
    </source>
</evidence>
<dbReference type="InterPro" id="IPR036397">
    <property type="entry name" value="RNaseH_sf"/>
</dbReference>
<dbReference type="InterPro" id="IPR050951">
    <property type="entry name" value="Retrovirus_Pol_polyprotein"/>
</dbReference>
<evidence type="ECO:0000256" key="4">
    <source>
        <dbReference type="ARBA" id="ARBA00022759"/>
    </source>
</evidence>
<keyword evidence="2" id="KW-0548">Nucleotidyltransferase</keyword>
<dbReference type="Proteomes" id="UP000075243">
    <property type="component" value="Unassembled WGS sequence"/>
</dbReference>
<dbReference type="PANTHER" id="PTHR37984">
    <property type="entry name" value="PROTEIN CBG26694"/>
    <property type="match status" value="1"/>
</dbReference>
<evidence type="ECO:0000313" key="9">
    <source>
        <dbReference type="Proteomes" id="UP000075243"/>
    </source>
</evidence>
<organism evidence="8 9">
    <name type="scientific">Cajanus cajan</name>
    <name type="common">Pigeon pea</name>
    <name type="synonym">Cajanus indicus</name>
    <dbReference type="NCBI Taxonomy" id="3821"/>
    <lineage>
        <taxon>Eukaryota</taxon>
        <taxon>Viridiplantae</taxon>
        <taxon>Streptophyta</taxon>
        <taxon>Embryophyta</taxon>
        <taxon>Tracheophyta</taxon>
        <taxon>Spermatophyta</taxon>
        <taxon>Magnoliopsida</taxon>
        <taxon>eudicotyledons</taxon>
        <taxon>Gunneridae</taxon>
        <taxon>Pentapetalae</taxon>
        <taxon>rosids</taxon>
        <taxon>fabids</taxon>
        <taxon>Fabales</taxon>
        <taxon>Fabaceae</taxon>
        <taxon>Papilionoideae</taxon>
        <taxon>50 kb inversion clade</taxon>
        <taxon>NPAAA clade</taxon>
        <taxon>indigoferoid/millettioid clade</taxon>
        <taxon>Phaseoleae</taxon>
        <taxon>Cajanus</taxon>
    </lineage>
</organism>
<evidence type="ECO:0000256" key="1">
    <source>
        <dbReference type="ARBA" id="ARBA00022679"/>
    </source>
</evidence>
<feature type="domain" description="Integrase catalytic" evidence="7">
    <location>
        <begin position="387"/>
        <end position="551"/>
    </location>
</feature>
<protein>
    <submittedName>
        <fullName evidence="8">Transposon Ty3-G Gag-Pol polyprotein</fullName>
    </submittedName>
</protein>
<name>A0A151RP23_CAJCA</name>
<dbReference type="Pfam" id="PF00665">
    <property type="entry name" value="rve"/>
    <property type="match status" value="1"/>
</dbReference>
<sequence length="700" mass="80085">MLSIFSDFLENCIEVFMDDFTVYGSSFDACLDSLDRVLNRCIETNLVLNFEKCHFMVEQGIVLGNIISSKGIEVDLAKVSVISQLPYPSCMREVRSFLGHAGFYRRFVEEFSKKALPLSNLLQKDVDFVFDDKCKQAFDCLKKALTTTPIIQAPDWTVPFELMCDASNYALGAVLAQRVDKLPRVIYYASRTLDAAQENYTTTENELLAIVFAPDKFRSYLLGSRVIIYTDHAALKYLLKKAESKPRLIRWMLLLIVSFVSISSTTPWFANIVNFLVASVFPPLASRAQIDKIKSDAKHYIWDDPYLWKLCSDQVIRRCIPDHEIDSLLQFCHSSALGGHLGIQRTARKLLDCGFYWPTIFKDAWQICSTCEQCQRAGGSLTWRQQMPQQPMLFCEVFDVWGIDFMGPFPVSFGFSYILLAVDYVSKWVEAKPTRTNDARVVVDFVRSHLFCRFGVPRAIVSDQGTHFCNRSMQALLKKYGVVHRISTPYHPQTNGQAEISNREIKRILEKIVQPNRKDWSNRLDDALWAHRTAYKAPIGMSPYRVVFGKACHLPVEIEHRAYWAVKTCNFSIDQAGEERKLQLSELDEIRLEAYENSKFYKEKTKKFHDSLIARKDFTVGQKVLLYNSRLGLMGGKLRSKWIGPFVVTNVFPYGTVEIKSESTDKSFKVNGHRLKPFLSNPSLLVVKDMSLLDPASLPP</sequence>
<dbReference type="Pfam" id="PF17921">
    <property type="entry name" value="Integrase_H2C2"/>
    <property type="match status" value="1"/>
</dbReference>
<keyword evidence="4" id="KW-0255">Endonuclease</keyword>
<dbReference type="Pfam" id="PF17917">
    <property type="entry name" value="RT_RNaseH"/>
    <property type="match status" value="1"/>
</dbReference>
<dbReference type="InterPro" id="IPR001584">
    <property type="entry name" value="Integrase_cat-core"/>
</dbReference>
<evidence type="ECO:0000313" key="8">
    <source>
        <dbReference type="EMBL" id="KYP44321.1"/>
    </source>
</evidence>
<evidence type="ECO:0000256" key="2">
    <source>
        <dbReference type="ARBA" id="ARBA00022695"/>
    </source>
</evidence>
<dbReference type="FunFam" id="3.30.70.270:FF:000020">
    <property type="entry name" value="Transposon Tf2-6 polyprotein-like Protein"/>
    <property type="match status" value="1"/>
</dbReference>
<keyword evidence="1" id="KW-0808">Transferase</keyword>
<dbReference type="Gramene" id="C.cajan_34579.t">
    <property type="protein sequence ID" value="C.cajan_34579.t"/>
    <property type="gene ID" value="C.cajan_34579"/>
</dbReference>
<dbReference type="AlphaFoldDB" id="A0A151RP23"/>
<dbReference type="GO" id="GO:0004519">
    <property type="term" value="F:endonuclease activity"/>
    <property type="evidence" value="ECO:0007669"/>
    <property type="project" value="UniProtKB-KW"/>
</dbReference>
<dbReference type="Gene3D" id="3.30.420.10">
    <property type="entry name" value="Ribonuclease H-like superfamily/Ribonuclease H"/>
    <property type="match status" value="1"/>
</dbReference>
<dbReference type="CDD" id="cd09274">
    <property type="entry name" value="RNase_HI_RT_Ty3"/>
    <property type="match status" value="1"/>
</dbReference>
<evidence type="ECO:0000259" key="7">
    <source>
        <dbReference type="PROSITE" id="PS50994"/>
    </source>
</evidence>
<evidence type="ECO:0000256" key="6">
    <source>
        <dbReference type="ARBA" id="ARBA00022918"/>
    </source>
</evidence>
<keyword evidence="5" id="KW-0378">Hydrolase</keyword>
<reference evidence="8" key="1">
    <citation type="journal article" date="2012" name="Nat. Biotechnol.">
        <title>Draft genome sequence of pigeonpea (Cajanus cajan), an orphan legume crop of resource-poor farmers.</title>
        <authorList>
            <person name="Varshney R.K."/>
            <person name="Chen W."/>
            <person name="Li Y."/>
            <person name="Bharti A.K."/>
            <person name="Saxena R.K."/>
            <person name="Schlueter J.A."/>
            <person name="Donoghue M.T."/>
            <person name="Azam S."/>
            <person name="Fan G."/>
            <person name="Whaley A.M."/>
            <person name="Farmer A.D."/>
            <person name="Sheridan J."/>
            <person name="Iwata A."/>
            <person name="Tuteja R."/>
            <person name="Penmetsa R.V."/>
            <person name="Wu W."/>
            <person name="Upadhyaya H.D."/>
            <person name="Yang S.P."/>
            <person name="Shah T."/>
            <person name="Saxena K.B."/>
            <person name="Michael T."/>
            <person name="McCombie W.R."/>
            <person name="Yang B."/>
            <person name="Zhang G."/>
            <person name="Yang H."/>
            <person name="Wang J."/>
            <person name="Spillane C."/>
            <person name="Cook D.R."/>
            <person name="May G.D."/>
            <person name="Xu X."/>
            <person name="Jackson S.A."/>
        </authorList>
    </citation>
    <scope>NUCLEOTIDE SEQUENCE [LARGE SCALE GENOMIC DNA]</scope>
</reference>
<dbReference type="InterPro" id="IPR043128">
    <property type="entry name" value="Rev_trsase/Diguanyl_cyclase"/>
</dbReference>
<dbReference type="PANTHER" id="PTHR37984:SF5">
    <property type="entry name" value="PROTEIN NYNRIN-LIKE"/>
    <property type="match status" value="1"/>
</dbReference>
<dbReference type="GO" id="GO:0003964">
    <property type="term" value="F:RNA-directed DNA polymerase activity"/>
    <property type="evidence" value="ECO:0007669"/>
    <property type="project" value="UniProtKB-KW"/>
</dbReference>
<dbReference type="PROSITE" id="PS50994">
    <property type="entry name" value="INTEGRASE"/>
    <property type="match status" value="1"/>
</dbReference>
<dbReference type="GO" id="GO:0016787">
    <property type="term" value="F:hydrolase activity"/>
    <property type="evidence" value="ECO:0007669"/>
    <property type="project" value="UniProtKB-KW"/>
</dbReference>
<dbReference type="Gene3D" id="1.10.340.70">
    <property type="match status" value="1"/>
</dbReference>
<dbReference type="InterPro" id="IPR041588">
    <property type="entry name" value="Integrase_H2C2"/>
</dbReference>
<keyword evidence="6" id="KW-0695">RNA-directed DNA polymerase</keyword>